<reference evidence="5 8" key="4">
    <citation type="submission" date="2018-08" db="EMBL/GenBank/DDBJ databases">
        <authorList>
            <person name="Fokvardsen B D."/>
            <person name="Norman A."/>
        </authorList>
    </citation>
    <scope>NUCLEOTIDE SEQUENCE [LARGE SCALE GENOMIC DNA]</scope>
    <source>
        <strain evidence="5 8">DKC2</strain>
    </source>
</reference>
<gene>
    <name evidence="4" type="ORF">A4S10_02112</name>
    <name evidence="5" type="ORF">DKC2_2123</name>
    <name evidence="2" type="ORF">ERS094118_02852</name>
    <name evidence="3" type="ORF">J8J21_14755</name>
</gene>
<evidence type="ECO:0000313" key="9">
    <source>
        <dbReference type="Proteomes" id="UP000671119"/>
    </source>
</evidence>
<keyword evidence="2" id="KW-0489">Methyltransferase</keyword>
<evidence type="ECO:0000259" key="1">
    <source>
        <dbReference type="Pfam" id="PF08241"/>
    </source>
</evidence>
<reference evidence="3 9" key="5">
    <citation type="submission" date="2021-03" db="EMBL/GenBank/DDBJ databases">
        <title>Whole Genome Sequencing of Mycobacterium tuberculosis clinical isolates from Arunachal Pradesh, India.</title>
        <authorList>
            <person name="Singh S."/>
            <person name="Mudliar S.R."/>
            <person name="Kulsum U."/>
            <person name="Rufai S.B."/>
            <person name="Singh P.K."/>
            <person name="Umpo M."/>
            <person name="Nyori M."/>
        </authorList>
    </citation>
    <scope>NUCLEOTIDE SEQUENCE [LARGE SCALE GENOMIC DNA]</scope>
    <source>
        <strain evidence="3 9">OMICS/BPL/0142/20/SP</strain>
    </source>
</reference>
<sequence>MPASSAAGRDAAAYDAWYDSPTGRPILATEVAALRPLIEVFAQPRLEIGVGTGRFADLLGVRFGLDPSRDALMFARRRGVLVANAVGEAVPFVSRHFGAVLMAFTLCFVTDPAAIFRETRRLLADGGGLVIGFLPRGTPWADLYALRAARGQPGYRDARFYTAAELEQLLADSGFRVIARRCTLHQPPGLARYDIEAAHDGIQAGAGFVAISAVDQAHEPKDDHPLESE</sequence>
<dbReference type="Pfam" id="PF08241">
    <property type="entry name" value="Methyltransf_11"/>
    <property type="match status" value="1"/>
</dbReference>
<accession>A0A0E8UB94</accession>
<dbReference type="AlphaFoldDB" id="A0A0E8UB94"/>
<dbReference type="EMBL" id="LWDQ01000001">
    <property type="protein sequence ID" value="OMH59941.1"/>
    <property type="molecule type" value="Genomic_DNA"/>
</dbReference>
<dbReference type="EMBL" id="LR027516">
    <property type="protein sequence ID" value="VCU50284.1"/>
    <property type="molecule type" value="Genomic_DNA"/>
</dbReference>
<reference evidence="2 6" key="1">
    <citation type="submission" date="2015-03" db="EMBL/GenBank/DDBJ databases">
        <authorList>
            <consortium name="Pathogen Informatics"/>
            <person name="Murphy D."/>
        </authorList>
    </citation>
    <scope>NUCLEOTIDE SEQUENCE [LARGE SCALE GENOMIC DNA]</scope>
    <source>
        <strain evidence="2 6">0268S</strain>
    </source>
</reference>
<dbReference type="GO" id="GO:0032259">
    <property type="term" value="P:methylation"/>
    <property type="evidence" value="ECO:0007669"/>
    <property type="project" value="UniProtKB-KW"/>
</dbReference>
<dbReference type="EMBL" id="COPH01000022">
    <property type="protein sequence ID" value="CLW57744.1"/>
    <property type="molecule type" value="Genomic_DNA"/>
</dbReference>
<dbReference type="SUPFAM" id="SSF53335">
    <property type="entry name" value="S-adenosyl-L-methionine-dependent methyltransferases"/>
    <property type="match status" value="1"/>
</dbReference>
<feature type="domain" description="Methyltransferase type 11" evidence="1">
    <location>
        <begin position="46"/>
        <end position="131"/>
    </location>
</feature>
<dbReference type="Proteomes" id="UP000050139">
    <property type="component" value="Unassembled WGS sequence"/>
</dbReference>
<reference evidence="4 7" key="3">
    <citation type="submission" date="2017-02" db="EMBL/GenBank/DDBJ databases">
        <title>Protein polymorphisms may explain contrasting epidemiological fitness of two variants of a multidrug-resistant Mycobacterium tuberculosis strain.</title>
        <authorList>
            <person name="Bigi M.M."/>
            <person name="Lopez B."/>
            <person name="Blanco F.C."/>
            <person name="Sasiain M.C."/>
            <person name="De La Barrera S."/>
            <person name="Ritacco V."/>
            <person name="Bigi F."/>
            <person name="Soria M.A."/>
        </authorList>
    </citation>
    <scope>NUCLEOTIDE SEQUENCE [LARGE SCALE GENOMIC DNA]</scope>
    <source>
        <strain evidence="4 7">6548</strain>
    </source>
</reference>
<dbReference type="Proteomes" id="UP000671119">
    <property type="component" value="Unassembled WGS sequence"/>
</dbReference>
<proteinExistence type="predicted"/>
<dbReference type="RefSeq" id="WP_003899125.1">
    <property type="nucleotide sequence ID" value="NZ_AP017901.1"/>
</dbReference>
<evidence type="ECO:0000313" key="3">
    <source>
        <dbReference type="EMBL" id="MBP0684349.1"/>
    </source>
</evidence>
<reference evidence="4 7" key="2">
    <citation type="submission" date="2016-04" db="EMBL/GenBank/DDBJ databases">
        <authorList>
            <person name="Bigi M."/>
            <person name="Bigi F."/>
            <person name="Soria M.A."/>
        </authorList>
    </citation>
    <scope>NUCLEOTIDE SEQUENCE [LARGE SCALE GENOMIC DNA]</scope>
    <source>
        <strain evidence="4 7">6548</strain>
    </source>
</reference>
<dbReference type="Proteomes" id="UP000300237">
    <property type="component" value="Chromosome"/>
</dbReference>
<name>A0A0E8UB94_MYCTX</name>
<evidence type="ECO:0000313" key="7">
    <source>
        <dbReference type="Proteomes" id="UP000189452"/>
    </source>
</evidence>
<dbReference type="InterPro" id="IPR029063">
    <property type="entry name" value="SAM-dependent_MTases_sf"/>
</dbReference>
<protein>
    <submittedName>
        <fullName evidence="3">Class I SAM-dependent methyltransferase</fullName>
    </submittedName>
    <submittedName>
        <fullName evidence="2">Methyltransferase domain</fullName>
    </submittedName>
</protein>
<evidence type="ECO:0000313" key="5">
    <source>
        <dbReference type="EMBL" id="VCU50284.1"/>
    </source>
</evidence>
<keyword evidence="2" id="KW-0808">Transferase</keyword>
<evidence type="ECO:0000313" key="2">
    <source>
        <dbReference type="EMBL" id="CLW57744.1"/>
    </source>
</evidence>
<dbReference type="CDD" id="cd02440">
    <property type="entry name" value="AdoMet_MTases"/>
    <property type="match status" value="1"/>
</dbReference>
<dbReference type="Gene3D" id="3.40.50.150">
    <property type="entry name" value="Vaccinia Virus protein VP39"/>
    <property type="match status" value="1"/>
</dbReference>
<evidence type="ECO:0000313" key="6">
    <source>
        <dbReference type="Proteomes" id="UP000050139"/>
    </source>
</evidence>
<dbReference type="InterPro" id="IPR013216">
    <property type="entry name" value="Methyltransf_11"/>
</dbReference>
<dbReference type="Proteomes" id="UP000189452">
    <property type="component" value="Chromosome"/>
</dbReference>
<dbReference type="GO" id="GO:0008757">
    <property type="term" value="F:S-adenosylmethionine-dependent methyltransferase activity"/>
    <property type="evidence" value="ECO:0007669"/>
    <property type="project" value="InterPro"/>
</dbReference>
<dbReference type="EMBL" id="JAGIZI010000024">
    <property type="protein sequence ID" value="MBP0684349.1"/>
    <property type="molecule type" value="Genomic_DNA"/>
</dbReference>
<evidence type="ECO:0000313" key="8">
    <source>
        <dbReference type="Proteomes" id="UP000300237"/>
    </source>
</evidence>
<organism evidence="2 6">
    <name type="scientific">Mycobacterium tuberculosis</name>
    <dbReference type="NCBI Taxonomy" id="1773"/>
    <lineage>
        <taxon>Bacteria</taxon>
        <taxon>Bacillati</taxon>
        <taxon>Actinomycetota</taxon>
        <taxon>Actinomycetes</taxon>
        <taxon>Mycobacteriales</taxon>
        <taxon>Mycobacteriaceae</taxon>
        <taxon>Mycobacterium</taxon>
        <taxon>Mycobacterium tuberculosis complex</taxon>
    </lineage>
</organism>
<evidence type="ECO:0000313" key="4">
    <source>
        <dbReference type="EMBL" id="OMH59941.1"/>
    </source>
</evidence>